<gene>
    <name evidence="2" type="ORF">B0T21DRAFT_364754</name>
</gene>
<dbReference type="InterPro" id="IPR000719">
    <property type="entry name" value="Prot_kinase_dom"/>
</dbReference>
<dbReference type="InterPro" id="IPR011009">
    <property type="entry name" value="Kinase-like_dom_sf"/>
</dbReference>
<dbReference type="GO" id="GO:0005524">
    <property type="term" value="F:ATP binding"/>
    <property type="evidence" value="ECO:0007669"/>
    <property type="project" value="InterPro"/>
</dbReference>
<dbReference type="PANTHER" id="PTHR37542:SF3">
    <property type="entry name" value="PRION-INHIBITION AND PROPAGATION HELO DOMAIN-CONTAINING PROTEIN"/>
    <property type="match status" value="1"/>
</dbReference>
<dbReference type="InterPro" id="IPR038305">
    <property type="entry name" value="HeLo_sf"/>
</dbReference>
<name>A0AA40BN17_9PEZI</name>
<evidence type="ECO:0000313" key="3">
    <source>
        <dbReference type="Proteomes" id="UP001172159"/>
    </source>
</evidence>
<dbReference type="PANTHER" id="PTHR37542">
    <property type="entry name" value="HELO DOMAIN-CONTAINING PROTEIN-RELATED"/>
    <property type="match status" value="1"/>
</dbReference>
<evidence type="ECO:0000259" key="1">
    <source>
        <dbReference type="PROSITE" id="PS50011"/>
    </source>
</evidence>
<reference evidence="2" key="1">
    <citation type="submission" date="2023-06" db="EMBL/GenBank/DDBJ databases">
        <title>Genome-scale phylogeny and comparative genomics of the fungal order Sordariales.</title>
        <authorList>
            <consortium name="Lawrence Berkeley National Laboratory"/>
            <person name="Hensen N."/>
            <person name="Bonometti L."/>
            <person name="Westerberg I."/>
            <person name="Brannstrom I.O."/>
            <person name="Guillou S."/>
            <person name="Cros-Aarteil S."/>
            <person name="Calhoun S."/>
            <person name="Haridas S."/>
            <person name="Kuo A."/>
            <person name="Mondo S."/>
            <person name="Pangilinan J."/>
            <person name="Riley R."/>
            <person name="Labutti K."/>
            <person name="Andreopoulos B."/>
            <person name="Lipzen A."/>
            <person name="Chen C."/>
            <person name="Yanf M."/>
            <person name="Daum C."/>
            <person name="Ng V."/>
            <person name="Clum A."/>
            <person name="Steindorff A."/>
            <person name="Ohm R."/>
            <person name="Martin F."/>
            <person name="Silar P."/>
            <person name="Natvig D."/>
            <person name="Lalanne C."/>
            <person name="Gautier V."/>
            <person name="Ament-Velasquez S.L."/>
            <person name="Kruys A."/>
            <person name="Hutchinson M.I."/>
            <person name="Powell A.J."/>
            <person name="Barry K."/>
            <person name="Miller A.N."/>
            <person name="Grigoriev I.V."/>
            <person name="Debuchy R."/>
            <person name="Gladieux P."/>
            <person name="Thoren M.H."/>
            <person name="Johannesson H."/>
        </authorList>
    </citation>
    <scope>NUCLEOTIDE SEQUENCE</scope>
    <source>
        <strain evidence="2">CBS 540.89</strain>
    </source>
</reference>
<dbReference type="PROSITE" id="PS50011">
    <property type="entry name" value="PROTEIN_KINASE_DOM"/>
    <property type="match status" value="1"/>
</dbReference>
<comment type="caution">
    <text evidence="2">The sequence shown here is derived from an EMBL/GenBank/DDBJ whole genome shotgun (WGS) entry which is preliminary data.</text>
</comment>
<dbReference type="SUPFAM" id="SSF56112">
    <property type="entry name" value="Protein kinase-like (PK-like)"/>
    <property type="match status" value="1"/>
</dbReference>
<sequence length="576" mass="66073">MAEVLGIVTGVFQLIPLCSEGFVMIKNVVHAKQKLSEQVIRIQYHHDHFRSWYEIWGTLTTRERRFKQYAEERPLSAKAVLRQLALYSRLFYDLKALERYGFKVDSAVPPQHRIQLVDDFHFETDADLSPHNIGRFEAKCNSNLSLMKKIKFILGKRDKDVDELIVRLREYNEVLWRYGPPLEVSRLDKGVYDNLGHVVADQLKLFFNAYAREAETATDPESARKYRALAKMANFRSHVREASRRPQFFRASSFYMADNYKIDSRGMSTMALFYDYASKGDHRVVLIEWIQNPQLSGKKRETEKLALLLNVPKPDEMSVLDCYGILDDVERTNRLGLVLKPPDYVRINLPSPLSPGGISERRMPINLRQLIKTRDSLDLGARFDIAKKLVDTIHMIHAVDWVHKNIRSNSVLFFPLGKIDDTSSARAPYQVFDFSSPLIAGFSNARSDDKPSSNYGPGQTREATNLTLDYYQHPAKLNDPHVAYRRLFDLYSLGCVLLELALWTTLARQIGHDPASREVHYKFIRELALKPTLDRMVGKIFAGVIRDCIALGEKNTLDNPARFGTDIASRLAQCVA</sequence>
<accession>A0AA40BN17</accession>
<protein>
    <recommendedName>
        <fullName evidence="1">Protein kinase domain-containing protein</fullName>
    </recommendedName>
</protein>
<feature type="domain" description="Protein kinase" evidence="1">
    <location>
        <begin position="254"/>
        <end position="576"/>
    </location>
</feature>
<dbReference type="Gene3D" id="1.20.120.1020">
    <property type="entry name" value="Prion-inhibition and propagation, HeLo domain"/>
    <property type="match status" value="1"/>
</dbReference>
<evidence type="ECO:0000313" key="2">
    <source>
        <dbReference type="EMBL" id="KAK0737260.1"/>
    </source>
</evidence>
<keyword evidence="3" id="KW-1185">Reference proteome</keyword>
<proteinExistence type="predicted"/>
<dbReference type="GO" id="GO:0004672">
    <property type="term" value="F:protein kinase activity"/>
    <property type="evidence" value="ECO:0007669"/>
    <property type="project" value="InterPro"/>
</dbReference>
<dbReference type="Gene3D" id="1.10.510.10">
    <property type="entry name" value="Transferase(Phosphotransferase) domain 1"/>
    <property type="match status" value="1"/>
</dbReference>
<dbReference type="AlphaFoldDB" id="A0AA40BN17"/>
<dbReference type="Proteomes" id="UP001172159">
    <property type="component" value="Unassembled WGS sequence"/>
</dbReference>
<organism evidence="2 3">
    <name type="scientific">Apiosordaria backusii</name>
    <dbReference type="NCBI Taxonomy" id="314023"/>
    <lineage>
        <taxon>Eukaryota</taxon>
        <taxon>Fungi</taxon>
        <taxon>Dikarya</taxon>
        <taxon>Ascomycota</taxon>
        <taxon>Pezizomycotina</taxon>
        <taxon>Sordariomycetes</taxon>
        <taxon>Sordariomycetidae</taxon>
        <taxon>Sordariales</taxon>
        <taxon>Lasiosphaeriaceae</taxon>
        <taxon>Apiosordaria</taxon>
    </lineage>
</organism>
<dbReference type="EMBL" id="JAUKTV010000005">
    <property type="protein sequence ID" value="KAK0737260.1"/>
    <property type="molecule type" value="Genomic_DNA"/>
</dbReference>